<dbReference type="Pfam" id="PF10255">
    <property type="entry name" value="Paf67"/>
    <property type="match status" value="1"/>
</dbReference>
<dbReference type="AlphaFoldDB" id="A0A251UEW7"/>
<evidence type="ECO:0000256" key="2">
    <source>
        <dbReference type="ARBA" id="ARBA00022540"/>
    </source>
</evidence>
<proteinExistence type="predicted"/>
<dbReference type="Proteomes" id="UP000215914">
    <property type="component" value="Chromosome 6"/>
</dbReference>
<evidence type="ECO:0000313" key="5">
    <source>
        <dbReference type="EMBL" id="OTG21905.1"/>
    </source>
</evidence>
<reference evidence="4 6" key="1">
    <citation type="journal article" date="2017" name="Nature">
        <title>The sunflower genome provides insights into oil metabolism, flowering and Asterid evolution.</title>
        <authorList>
            <person name="Badouin H."/>
            <person name="Gouzy J."/>
            <person name="Grassa C.J."/>
            <person name="Murat F."/>
            <person name="Staton S.E."/>
            <person name="Cottret L."/>
            <person name="Lelandais-Briere C."/>
            <person name="Owens G.L."/>
            <person name="Carrere S."/>
            <person name="Mayjonade B."/>
            <person name="Legrand L."/>
            <person name="Gill N."/>
            <person name="Kane N.C."/>
            <person name="Bowers J.E."/>
            <person name="Hubner S."/>
            <person name="Bellec A."/>
            <person name="Berard A."/>
            <person name="Berges H."/>
            <person name="Blanchet N."/>
            <person name="Boniface M.C."/>
            <person name="Brunel D."/>
            <person name="Catrice O."/>
            <person name="Chaidir N."/>
            <person name="Claudel C."/>
            <person name="Donnadieu C."/>
            <person name="Faraut T."/>
            <person name="Fievet G."/>
            <person name="Helmstetter N."/>
            <person name="King M."/>
            <person name="Knapp S.J."/>
            <person name="Lai Z."/>
            <person name="Le Paslier M.C."/>
            <person name="Lippi Y."/>
            <person name="Lorenzon L."/>
            <person name="Mandel J.R."/>
            <person name="Marage G."/>
            <person name="Marchand G."/>
            <person name="Marquand E."/>
            <person name="Bret-Mestries E."/>
            <person name="Morien E."/>
            <person name="Nambeesan S."/>
            <person name="Nguyen T."/>
            <person name="Pegot-Espagnet P."/>
            <person name="Pouilly N."/>
            <person name="Raftis F."/>
            <person name="Sallet E."/>
            <person name="Schiex T."/>
            <person name="Thomas J."/>
            <person name="Vandecasteele C."/>
            <person name="Vares D."/>
            <person name="Vear F."/>
            <person name="Vautrin S."/>
            <person name="Crespi M."/>
            <person name="Mangin B."/>
            <person name="Burke J.M."/>
            <person name="Salse J."/>
            <person name="Munos S."/>
            <person name="Vincourt P."/>
            <person name="Rieseberg L.H."/>
            <person name="Langlade N.B."/>
        </authorList>
    </citation>
    <scope>NUCLEOTIDE SEQUENCE [LARGE SCALE GENOMIC DNA]</scope>
    <source>
        <strain evidence="6">cv. SF193</strain>
        <tissue evidence="4">Leaves</tissue>
    </source>
</reference>
<organism evidence="5 6">
    <name type="scientific">Helianthus annuus</name>
    <name type="common">Common sunflower</name>
    <dbReference type="NCBI Taxonomy" id="4232"/>
    <lineage>
        <taxon>Eukaryota</taxon>
        <taxon>Viridiplantae</taxon>
        <taxon>Streptophyta</taxon>
        <taxon>Embryophyta</taxon>
        <taxon>Tracheophyta</taxon>
        <taxon>Spermatophyta</taxon>
        <taxon>Magnoliopsida</taxon>
        <taxon>eudicotyledons</taxon>
        <taxon>Gunneridae</taxon>
        <taxon>Pentapetalae</taxon>
        <taxon>asterids</taxon>
        <taxon>campanulids</taxon>
        <taxon>Asterales</taxon>
        <taxon>Asteraceae</taxon>
        <taxon>Asteroideae</taxon>
        <taxon>Heliantheae alliance</taxon>
        <taxon>Heliantheae</taxon>
        <taxon>Helianthus</taxon>
    </lineage>
</organism>
<name>A0A251UEW7_HELAN</name>
<evidence type="ECO:0000313" key="6">
    <source>
        <dbReference type="Proteomes" id="UP000215914"/>
    </source>
</evidence>
<accession>A0A251UEW7</accession>
<dbReference type="PANTHER" id="PTHR13242:SF0">
    <property type="entry name" value="EUKARYOTIC TRANSLATION INITIATION FACTOR 3 SUBUNIT L"/>
    <property type="match status" value="1"/>
</dbReference>
<keyword evidence="6" id="KW-1185">Reference proteome</keyword>
<sequence>MAAMDMDVVKELHRSINEGDESKICKLYRELMTSDCLPSLEEVDQAVGNNFFYTLYAEIWYRHPGSSSIPTFPQRLASWHKYRCLFQDLIPWISDARFPYQWLWDMVDEFVNQFQSFSELRAKDPTKLKEYYEDWSVHHVLLLLERLAELFPKLEEKDVAGELMRAAAAGGCCDSEHVSIAMGYFSKVALLRVHCLLGNYQTGLDCMRPMDITQRGFYTRHIATHITTIYHYGFANFMSGSYVEAIREFNEILKTEQQQPQQNEQRILDKMRDLLAVCLSLCPEVQLELVDERLGYQLMKNHGENIVRMQSCDDADAKAVFKELLSHAWPRFTTSFAPSSGDPREFFSMEELEELVPEGEDGEFLAIVFPDFFGPSAPSYVSPLANYEEVQIFCSNESVWLIWLLFSKKMGPFLF</sequence>
<reference evidence="5" key="2">
    <citation type="submission" date="2017-02" db="EMBL/GenBank/DDBJ databases">
        <title>Sunflower complete genome.</title>
        <authorList>
            <person name="Langlade N."/>
            <person name="Munos S."/>
        </authorList>
    </citation>
    <scope>NUCLEOTIDE SEQUENCE [LARGE SCALE GENOMIC DNA]</scope>
    <source>
        <tissue evidence="5">Leaves</tissue>
    </source>
</reference>
<evidence type="ECO:0000256" key="3">
    <source>
        <dbReference type="ARBA" id="ARBA00022917"/>
    </source>
</evidence>
<evidence type="ECO:0000256" key="1">
    <source>
        <dbReference type="ARBA" id="ARBA00022490"/>
    </source>
</evidence>
<protein>
    <submittedName>
        <fullName evidence="4 5">Translation initiation factor 3 complex subunit L</fullName>
    </submittedName>
</protein>
<dbReference type="STRING" id="4232.A0A251UEW7"/>
<dbReference type="PANTHER" id="PTHR13242">
    <property type="entry name" value="EUKARYOTIC TRANSLATION INITIATION FACTOR 3"/>
    <property type="match status" value="1"/>
</dbReference>
<keyword evidence="1" id="KW-0963">Cytoplasm</keyword>
<dbReference type="InParanoid" id="A0A251UEW7"/>
<dbReference type="GO" id="GO:0006413">
    <property type="term" value="P:translational initiation"/>
    <property type="evidence" value="ECO:0000318"/>
    <property type="project" value="GO_Central"/>
</dbReference>
<gene>
    <name evidence="5" type="ORF">HannXRQ_Chr06g0165631</name>
    <name evidence="4" type="ORF">HanXRQr2_Chr06g0240331</name>
</gene>
<dbReference type="GO" id="GO:0003743">
    <property type="term" value="F:translation initiation factor activity"/>
    <property type="evidence" value="ECO:0007669"/>
    <property type="project" value="UniProtKB-KW"/>
</dbReference>
<dbReference type="GO" id="GO:0005852">
    <property type="term" value="C:eukaryotic translation initiation factor 3 complex"/>
    <property type="evidence" value="ECO:0000318"/>
    <property type="project" value="GO_Central"/>
</dbReference>
<keyword evidence="2 5" id="KW-0396">Initiation factor</keyword>
<dbReference type="InterPro" id="IPR019382">
    <property type="entry name" value="eIF3l"/>
</dbReference>
<dbReference type="Gramene" id="mRNA:HanXRQr2_Chr06g0240331">
    <property type="protein sequence ID" value="mRNA:HanXRQr2_Chr06g0240331"/>
    <property type="gene ID" value="HanXRQr2_Chr06g0240331"/>
</dbReference>
<dbReference type="EMBL" id="CM007895">
    <property type="protein sequence ID" value="OTG21905.1"/>
    <property type="molecule type" value="Genomic_DNA"/>
</dbReference>
<reference evidence="4" key="3">
    <citation type="submission" date="2020-06" db="EMBL/GenBank/DDBJ databases">
        <title>Helianthus annuus Genome sequencing and assembly Release 2.</title>
        <authorList>
            <person name="Gouzy J."/>
            <person name="Langlade N."/>
            <person name="Munos S."/>
        </authorList>
    </citation>
    <scope>NUCLEOTIDE SEQUENCE</scope>
    <source>
        <tissue evidence="4">Leaves</tissue>
    </source>
</reference>
<dbReference type="EMBL" id="MNCJ02000321">
    <property type="protein sequence ID" value="KAF5800758.1"/>
    <property type="molecule type" value="Genomic_DNA"/>
</dbReference>
<keyword evidence="3" id="KW-0648">Protein biosynthesis</keyword>
<evidence type="ECO:0000313" key="4">
    <source>
        <dbReference type="EMBL" id="KAF5800758.1"/>
    </source>
</evidence>